<dbReference type="InterPro" id="IPR011009">
    <property type="entry name" value="Kinase-like_dom_sf"/>
</dbReference>
<evidence type="ECO:0000256" key="11">
    <source>
        <dbReference type="ARBA" id="ARBA00048679"/>
    </source>
</evidence>
<keyword evidence="5" id="KW-0597">Phosphoprotein</keyword>
<dbReference type="GO" id="GO:0004674">
    <property type="term" value="F:protein serine/threonine kinase activity"/>
    <property type="evidence" value="ECO:0007669"/>
    <property type="project" value="UniProtKB-KW"/>
</dbReference>
<evidence type="ECO:0000256" key="2">
    <source>
        <dbReference type="ARBA" id="ARBA00012513"/>
    </source>
</evidence>
<dbReference type="PROSITE" id="PS50011">
    <property type="entry name" value="PROTEIN_KINASE_DOM"/>
    <property type="match status" value="1"/>
</dbReference>
<dbReference type="Proteomes" id="UP001142489">
    <property type="component" value="Unassembled WGS sequence"/>
</dbReference>
<keyword evidence="4" id="KW-0723">Serine/threonine-protein kinase</keyword>
<evidence type="ECO:0000256" key="7">
    <source>
        <dbReference type="ARBA" id="ARBA00022741"/>
    </source>
</evidence>
<keyword evidence="6" id="KW-0808">Transferase</keyword>
<dbReference type="Gene3D" id="1.10.510.10">
    <property type="entry name" value="Transferase(Phosphotransferase) domain 1"/>
    <property type="match status" value="1"/>
</dbReference>
<evidence type="ECO:0000256" key="3">
    <source>
        <dbReference type="ARBA" id="ARBA00022490"/>
    </source>
</evidence>
<comment type="similarity">
    <text evidence="12">Belongs to the protein kinase superfamily. CK1 Ser/Thr protein kinase family.</text>
</comment>
<keyword evidence="9 13" id="KW-0067">ATP-binding</keyword>
<keyword evidence="7 13" id="KW-0547">Nucleotide-binding</keyword>
<evidence type="ECO:0000256" key="14">
    <source>
        <dbReference type="SAM" id="MobiDB-lite"/>
    </source>
</evidence>
<keyword evidence="3" id="KW-0963">Cytoplasm</keyword>
<dbReference type="EMBL" id="JAPFRF010000001">
    <property type="protein sequence ID" value="KAJ7344784.1"/>
    <property type="molecule type" value="Genomic_DNA"/>
</dbReference>
<dbReference type="SUPFAM" id="SSF56112">
    <property type="entry name" value="Protein kinase-like (PK-like)"/>
    <property type="match status" value="1"/>
</dbReference>
<dbReference type="InterPro" id="IPR000719">
    <property type="entry name" value="Prot_kinase_dom"/>
</dbReference>
<dbReference type="PROSITE" id="PS00107">
    <property type="entry name" value="PROTEIN_KINASE_ATP"/>
    <property type="match status" value="1"/>
</dbReference>
<dbReference type="SMART" id="SM00220">
    <property type="entry name" value="S_TKc"/>
    <property type="match status" value="1"/>
</dbReference>
<dbReference type="OrthoDB" id="5979581at2759"/>
<dbReference type="PANTHER" id="PTHR11909">
    <property type="entry name" value="CASEIN KINASE-RELATED"/>
    <property type="match status" value="1"/>
</dbReference>
<proteinExistence type="inferred from homology"/>
<name>A0A9Q0Y8P5_9SAUR</name>
<dbReference type="EC" id="2.7.11.1" evidence="2"/>
<dbReference type="Pfam" id="PF00069">
    <property type="entry name" value="Pkinase"/>
    <property type="match status" value="1"/>
</dbReference>
<reference evidence="16" key="1">
    <citation type="journal article" date="2023" name="DNA Res.">
        <title>Chromosome-level genome assembly of Phrynocephalus forsythii using third-generation DNA sequencing and Hi-C analysis.</title>
        <authorList>
            <person name="Qi Y."/>
            <person name="Zhao W."/>
            <person name="Zhao Y."/>
            <person name="Niu C."/>
            <person name="Cao S."/>
            <person name="Zhang Y."/>
        </authorList>
    </citation>
    <scope>NUCLEOTIDE SEQUENCE</scope>
    <source>
        <tissue evidence="16">Muscle</tissue>
    </source>
</reference>
<dbReference type="GO" id="GO:0005737">
    <property type="term" value="C:cytoplasm"/>
    <property type="evidence" value="ECO:0007669"/>
    <property type="project" value="UniProtKB-SubCell"/>
</dbReference>
<comment type="caution">
    <text evidence="16">The sequence shown here is derived from an EMBL/GenBank/DDBJ whole genome shotgun (WGS) entry which is preliminary data.</text>
</comment>
<evidence type="ECO:0000256" key="1">
    <source>
        <dbReference type="ARBA" id="ARBA00004496"/>
    </source>
</evidence>
<dbReference type="AlphaFoldDB" id="A0A9Q0Y8P5"/>
<dbReference type="FunFam" id="3.30.200.20:FF:000358">
    <property type="entry name" value="Tau tubulin kinase 2b"/>
    <property type="match status" value="1"/>
</dbReference>
<dbReference type="InterPro" id="IPR050235">
    <property type="entry name" value="CK1_Ser-Thr_kinase"/>
</dbReference>
<gene>
    <name evidence="16" type="ORF">JRQ81_000734</name>
</gene>
<evidence type="ECO:0000256" key="12">
    <source>
        <dbReference type="ARBA" id="ARBA00061588"/>
    </source>
</evidence>
<dbReference type="GO" id="GO:0005524">
    <property type="term" value="F:ATP binding"/>
    <property type="evidence" value="ECO:0007669"/>
    <property type="project" value="UniProtKB-UniRule"/>
</dbReference>
<evidence type="ECO:0000256" key="9">
    <source>
        <dbReference type="ARBA" id="ARBA00022840"/>
    </source>
</evidence>
<feature type="binding site" evidence="13">
    <location>
        <position position="50"/>
    </location>
    <ligand>
        <name>ATP</name>
        <dbReference type="ChEBI" id="CHEBI:30616"/>
    </ligand>
</feature>
<comment type="catalytic activity">
    <reaction evidence="11">
        <text>L-seryl-[protein] + ATP = O-phospho-L-seryl-[protein] + ADP + H(+)</text>
        <dbReference type="Rhea" id="RHEA:17989"/>
        <dbReference type="Rhea" id="RHEA-COMP:9863"/>
        <dbReference type="Rhea" id="RHEA-COMP:11604"/>
        <dbReference type="ChEBI" id="CHEBI:15378"/>
        <dbReference type="ChEBI" id="CHEBI:29999"/>
        <dbReference type="ChEBI" id="CHEBI:30616"/>
        <dbReference type="ChEBI" id="CHEBI:83421"/>
        <dbReference type="ChEBI" id="CHEBI:456216"/>
        <dbReference type="EC" id="2.7.11.1"/>
    </reaction>
</comment>
<keyword evidence="17" id="KW-1185">Reference proteome</keyword>
<evidence type="ECO:0000313" key="16">
    <source>
        <dbReference type="EMBL" id="KAJ7344784.1"/>
    </source>
</evidence>
<feature type="domain" description="Protein kinase" evidence="15">
    <location>
        <begin position="21"/>
        <end position="287"/>
    </location>
</feature>
<evidence type="ECO:0000256" key="13">
    <source>
        <dbReference type="PROSITE-ProRule" id="PRU10141"/>
    </source>
</evidence>
<evidence type="ECO:0000256" key="8">
    <source>
        <dbReference type="ARBA" id="ARBA00022777"/>
    </source>
</evidence>
<dbReference type="FunFam" id="1.10.510.10:FF:000167">
    <property type="entry name" value="Tau tubulin kinase 1"/>
    <property type="match status" value="1"/>
</dbReference>
<sequence length="615" mass="69180">MSGGGEQPDILGVGVLVKERWKVVKKIGGGGFGEIYDAMDLLTRENVALKVESAQQPKQVLKMEVAVLKKLQGKDHVCKFVGCGRNDRFNYVVMQLQGRNLADLRRSQMRGTFTISTTLRLGKQILESIESIHSVGFLHRDIKPSNFAMGRFPSTWRKCYMLDFGLARQFTNSCGDVRPPRAVAGFRGTVRYASVNAHRNREMGRHDDLWSLFYMLVEFVVGQLPWRKIKDKEQVGSIKERYDNRLMLKHLPQEFNTFLDHISTLDYFTKPDYQLLMSVFDNSMKSFGVTENDLFDWEKTGADGSLTTTTTSTTPQLHTRLTPAAIGIANATPIHGDLLRENTDEVFPDEQLSDGENGIPIGISPEKLPESPGHRPQEKDVWEEMDANRNRIKLGVHKAATEEENSHGPVNGVLNAPSLGSPIRVRSETTQPDRDLPLVRKLRSIHSFELEKRLTLESKPDTDKFLEVCMEKKKRELNSGKESAVVAIQKTLKPAVSSCHEHVWHYDEEYLPEVSKPISGASPEQGEGGVSNGYVAVNLSSCQQEVDSKEWVIVDKEQDLQDFRTNGVAGHKTTGSPSDEEPEVLQVLEESPQEAKPAAYTKNTARTQPREQHWN</sequence>
<keyword evidence="8" id="KW-0418">Kinase</keyword>
<evidence type="ECO:0000313" key="17">
    <source>
        <dbReference type="Proteomes" id="UP001142489"/>
    </source>
</evidence>
<evidence type="ECO:0000256" key="10">
    <source>
        <dbReference type="ARBA" id="ARBA00047899"/>
    </source>
</evidence>
<comment type="catalytic activity">
    <reaction evidence="10">
        <text>L-threonyl-[protein] + ATP = O-phospho-L-threonyl-[protein] + ADP + H(+)</text>
        <dbReference type="Rhea" id="RHEA:46608"/>
        <dbReference type="Rhea" id="RHEA-COMP:11060"/>
        <dbReference type="Rhea" id="RHEA-COMP:11605"/>
        <dbReference type="ChEBI" id="CHEBI:15378"/>
        <dbReference type="ChEBI" id="CHEBI:30013"/>
        <dbReference type="ChEBI" id="CHEBI:30616"/>
        <dbReference type="ChEBI" id="CHEBI:61977"/>
        <dbReference type="ChEBI" id="CHEBI:456216"/>
        <dbReference type="EC" id="2.7.11.1"/>
    </reaction>
</comment>
<dbReference type="InterPro" id="IPR017441">
    <property type="entry name" value="Protein_kinase_ATP_BS"/>
</dbReference>
<feature type="region of interest" description="Disordered" evidence="14">
    <location>
        <begin position="562"/>
        <end position="615"/>
    </location>
</feature>
<protein>
    <recommendedName>
        <fullName evidence="2">non-specific serine/threonine protein kinase</fullName>
        <ecNumber evidence="2">2.7.11.1</ecNumber>
    </recommendedName>
</protein>
<accession>A0A9Q0Y8P5</accession>
<organism evidence="16 17">
    <name type="scientific">Phrynocephalus forsythii</name>
    <dbReference type="NCBI Taxonomy" id="171643"/>
    <lineage>
        <taxon>Eukaryota</taxon>
        <taxon>Metazoa</taxon>
        <taxon>Chordata</taxon>
        <taxon>Craniata</taxon>
        <taxon>Vertebrata</taxon>
        <taxon>Euteleostomi</taxon>
        <taxon>Lepidosauria</taxon>
        <taxon>Squamata</taxon>
        <taxon>Bifurcata</taxon>
        <taxon>Unidentata</taxon>
        <taxon>Episquamata</taxon>
        <taxon>Toxicofera</taxon>
        <taxon>Iguania</taxon>
        <taxon>Acrodonta</taxon>
        <taxon>Agamidae</taxon>
        <taxon>Agaminae</taxon>
        <taxon>Phrynocephalus</taxon>
    </lineage>
</organism>
<evidence type="ECO:0000256" key="4">
    <source>
        <dbReference type="ARBA" id="ARBA00022527"/>
    </source>
</evidence>
<comment type="subcellular location">
    <subcellularLocation>
        <location evidence="1">Cytoplasm</location>
    </subcellularLocation>
</comment>
<evidence type="ECO:0000256" key="6">
    <source>
        <dbReference type="ARBA" id="ARBA00022679"/>
    </source>
</evidence>
<dbReference type="GO" id="GO:0015630">
    <property type="term" value="C:microtubule cytoskeleton"/>
    <property type="evidence" value="ECO:0007669"/>
    <property type="project" value="UniProtKB-ARBA"/>
</dbReference>
<evidence type="ECO:0000259" key="15">
    <source>
        <dbReference type="PROSITE" id="PS50011"/>
    </source>
</evidence>
<evidence type="ECO:0000256" key="5">
    <source>
        <dbReference type="ARBA" id="ARBA00022553"/>
    </source>
</evidence>